<sequence>MPRSPTLSFDRGTLLLHPPPPGKAWIDYAVWDDRVERFRIPAMYYRPLVETLNAAGVTLVDNAREFGPLTLTPTVE</sequence>
<accession>A0A937W2Y9</accession>
<dbReference type="InterPro" id="IPR040699">
    <property type="entry name" value="XPB_DRD"/>
</dbReference>
<comment type="caution">
    <text evidence="2">The sequence shown here is derived from an EMBL/GenBank/DDBJ whole genome shotgun (WGS) entry which is preliminary data.</text>
</comment>
<protein>
    <submittedName>
        <fullName evidence="2">ATP-dependent helicase</fullName>
    </submittedName>
</protein>
<dbReference type="Proteomes" id="UP000712673">
    <property type="component" value="Unassembled WGS sequence"/>
</dbReference>
<dbReference type="GO" id="GO:0004386">
    <property type="term" value="F:helicase activity"/>
    <property type="evidence" value="ECO:0007669"/>
    <property type="project" value="UniProtKB-KW"/>
</dbReference>
<name>A0A937W2Y9_UNCTE</name>
<keyword evidence="2" id="KW-0067">ATP-binding</keyword>
<keyword evidence="2" id="KW-0378">Hydrolase</keyword>
<feature type="non-terminal residue" evidence="2">
    <location>
        <position position="76"/>
    </location>
</feature>
<proteinExistence type="predicted"/>
<organism evidence="2 3">
    <name type="scientific">Tectimicrobiota bacterium</name>
    <dbReference type="NCBI Taxonomy" id="2528274"/>
    <lineage>
        <taxon>Bacteria</taxon>
        <taxon>Pseudomonadati</taxon>
        <taxon>Nitrospinota/Tectimicrobiota group</taxon>
        <taxon>Candidatus Tectimicrobiota</taxon>
    </lineage>
</organism>
<feature type="domain" description="DNA 3'-5' translocase XPB damage recognition" evidence="1">
    <location>
        <begin position="7"/>
        <end position="63"/>
    </location>
</feature>
<dbReference type="Pfam" id="PF18458">
    <property type="entry name" value="XPB_DRD"/>
    <property type="match status" value="1"/>
</dbReference>
<dbReference type="Gene3D" id="3.40.1170.30">
    <property type="match status" value="1"/>
</dbReference>
<keyword evidence="2" id="KW-0547">Nucleotide-binding</keyword>
<reference evidence="2" key="1">
    <citation type="submission" date="2019-03" db="EMBL/GenBank/DDBJ databases">
        <title>Lake Tanganyika Metagenome-Assembled Genomes (MAGs).</title>
        <authorList>
            <person name="Tran P."/>
        </authorList>
    </citation>
    <scope>NUCLEOTIDE SEQUENCE</scope>
    <source>
        <strain evidence="2">K_DeepCast_65m_m2_066</strain>
    </source>
</reference>
<evidence type="ECO:0000259" key="1">
    <source>
        <dbReference type="Pfam" id="PF18458"/>
    </source>
</evidence>
<dbReference type="AlphaFoldDB" id="A0A937W2Y9"/>
<evidence type="ECO:0000313" key="3">
    <source>
        <dbReference type="Proteomes" id="UP000712673"/>
    </source>
</evidence>
<dbReference type="EMBL" id="VGLS01000746">
    <property type="protein sequence ID" value="MBM3225979.1"/>
    <property type="molecule type" value="Genomic_DNA"/>
</dbReference>
<keyword evidence="2" id="KW-0347">Helicase</keyword>
<gene>
    <name evidence="2" type="ORF">FJZ47_19585</name>
</gene>
<evidence type="ECO:0000313" key="2">
    <source>
        <dbReference type="EMBL" id="MBM3225979.1"/>
    </source>
</evidence>